<evidence type="ECO:0000313" key="2">
    <source>
        <dbReference type="Proteomes" id="UP000078437"/>
    </source>
</evidence>
<dbReference type="InterPro" id="IPR015018">
    <property type="entry name" value="DUF1905"/>
</dbReference>
<gene>
    <name evidence="1" type="ORF">ATC03_16275</name>
</gene>
<dbReference type="SUPFAM" id="SSF141694">
    <property type="entry name" value="AF2212/PG0164-like"/>
    <property type="match status" value="1"/>
</dbReference>
<organism evidence="1 2">
    <name type="scientific">Agromyces aureus</name>
    <dbReference type="NCBI Taxonomy" id="453304"/>
    <lineage>
        <taxon>Bacteria</taxon>
        <taxon>Bacillati</taxon>
        <taxon>Actinomycetota</taxon>
        <taxon>Actinomycetes</taxon>
        <taxon>Micrococcales</taxon>
        <taxon>Microbacteriaceae</taxon>
        <taxon>Agromyces</taxon>
    </lineage>
</organism>
<dbReference type="STRING" id="453304.ATC03_16275"/>
<keyword evidence="2" id="KW-1185">Reference proteome</keyword>
<accession>A0A191WIJ3</accession>
<proteinExistence type="predicted"/>
<reference evidence="1 2" key="1">
    <citation type="journal article" date="2016" name="Int. J. Syst. Evol. Microbiol.">
        <title>Agromyces aureus sp. nov., isolated from the rhizosphere of Salix caprea L. grown in a heavy-metal-contaminated soil.</title>
        <authorList>
            <person name="Corretto E."/>
            <person name="Antonielli L."/>
            <person name="Sessitsch A."/>
            <person name="Compant S."/>
            <person name="Gorfer M."/>
            <person name="Kuffner M."/>
            <person name="Brader G."/>
        </authorList>
    </citation>
    <scope>NUCLEOTIDE SEQUENCE [LARGE SCALE GENOMIC DNA]</scope>
    <source>
        <strain evidence="1 2">AR33</strain>
    </source>
</reference>
<sequence length="97" mass="10629">MRFEFTAPLWEWSARAEWFFVTVPDEASADIREIPRPPRGFGSVRVSVRVGGSSWTTSIFPDSTVGCYVLPIKKAVRVAEGLAEGGEVAVSLTVLDL</sequence>
<dbReference type="RefSeq" id="WP_067879380.1">
    <property type="nucleotide sequence ID" value="NZ_CP013979.1"/>
</dbReference>
<evidence type="ECO:0000313" key="1">
    <source>
        <dbReference type="EMBL" id="ANJ28037.1"/>
    </source>
</evidence>
<name>A0A191WIJ3_9MICO</name>
<dbReference type="InterPro" id="IPR037079">
    <property type="entry name" value="AF2212/PG0164-like_sf"/>
</dbReference>
<dbReference type="KEGG" id="agy:ATC03_16275"/>
<dbReference type="EMBL" id="CP013979">
    <property type="protein sequence ID" value="ANJ28037.1"/>
    <property type="molecule type" value="Genomic_DNA"/>
</dbReference>
<dbReference type="Pfam" id="PF08922">
    <property type="entry name" value="DUF1905"/>
    <property type="match status" value="1"/>
</dbReference>
<protein>
    <recommendedName>
        <fullName evidence="3">DUF1905 domain-containing protein</fullName>
    </recommendedName>
</protein>
<reference evidence="2" key="2">
    <citation type="submission" date="2016-01" db="EMBL/GenBank/DDBJ databases">
        <title>Complete genome sequence of Agromyces aureus AR33T and comparison with related organisms.</title>
        <authorList>
            <person name="Corretto E."/>
            <person name="Antonielli L."/>
            <person name="Sessitsch A."/>
            <person name="Brader G."/>
        </authorList>
    </citation>
    <scope>NUCLEOTIDE SEQUENCE [LARGE SCALE GENOMIC DNA]</scope>
    <source>
        <strain evidence="2">AR33</strain>
    </source>
</reference>
<dbReference type="OrthoDB" id="9808666at2"/>
<dbReference type="AlphaFoldDB" id="A0A191WIJ3"/>
<dbReference type="Gene3D" id="2.40.30.100">
    <property type="entry name" value="AF2212/PG0164-like"/>
    <property type="match status" value="1"/>
</dbReference>
<evidence type="ECO:0008006" key="3">
    <source>
        <dbReference type="Google" id="ProtNLM"/>
    </source>
</evidence>
<dbReference type="Proteomes" id="UP000078437">
    <property type="component" value="Chromosome"/>
</dbReference>